<dbReference type="PANTHER" id="PTHR24198:SF165">
    <property type="entry name" value="ANKYRIN REPEAT-CONTAINING PROTEIN-RELATED"/>
    <property type="match status" value="1"/>
</dbReference>
<comment type="caution">
    <text evidence="3">The sequence shown here is derived from an EMBL/GenBank/DDBJ whole genome shotgun (WGS) entry which is preliminary data.</text>
</comment>
<accession>A0A1J4K3X4</accession>
<dbReference type="AlphaFoldDB" id="A0A1J4K3X4"/>
<keyword evidence="2" id="KW-0040">ANK repeat</keyword>
<dbReference type="EMBL" id="MLAK01000737">
    <property type="protein sequence ID" value="OHT06087.1"/>
    <property type="molecule type" value="Genomic_DNA"/>
</dbReference>
<sequence length="218" mass="24904">MNLSNLNKALENDDVEGLQSMISTEEYANFRIVSSEKYIPVEIRFSCPVLTAAVFHHADNCIIYLLENGAKITNNDHWFTTIIHMSAKCGHLDYLADGSPFTSLKYDAQDWRGRTPLFYAIEAEKMECVKFLVDTKKVDIHMKDMFGNNCLHAAAESGNIEIYSFLFDKNCEEVENSQQKIPFLIAIEKGKLDLVKFLIERSPELKNFKVGISLFVFL</sequence>
<protein>
    <submittedName>
        <fullName evidence="3">Rolling pebble</fullName>
    </submittedName>
</protein>
<dbReference type="PANTHER" id="PTHR24198">
    <property type="entry name" value="ANKYRIN REPEAT AND PROTEIN KINASE DOMAIN-CONTAINING PROTEIN"/>
    <property type="match status" value="1"/>
</dbReference>
<dbReference type="OrthoDB" id="341259at2759"/>
<evidence type="ECO:0000313" key="3">
    <source>
        <dbReference type="EMBL" id="OHT06087.1"/>
    </source>
</evidence>
<reference evidence="3" key="1">
    <citation type="submission" date="2016-10" db="EMBL/GenBank/DDBJ databases">
        <authorList>
            <person name="Benchimol M."/>
            <person name="Almeida L.G."/>
            <person name="Vasconcelos A.T."/>
            <person name="Perreira-Neves A."/>
            <person name="Rosa I.A."/>
            <person name="Tasca T."/>
            <person name="Bogo M.R."/>
            <person name="de Souza W."/>
        </authorList>
    </citation>
    <scope>NUCLEOTIDE SEQUENCE [LARGE SCALE GENOMIC DNA]</scope>
    <source>
        <strain evidence="3">K</strain>
    </source>
</reference>
<dbReference type="GeneID" id="94839390"/>
<dbReference type="Gene3D" id="1.25.40.20">
    <property type="entry name" value="Ankyrin repeat-containing domain"/>
    <property type="match status" value="2"/>
</dbReference>
<dbReference type="RefSeq" id="XP_068359223.1">
    <property type="nucleotide sequence ID" value="XM_068504686.1"/>
</dbReference>
<dbReference type="SUPFAM" id="SSF48403">
    <property type="entry name" value="Ankyrin repeat"/>
    <property type="match status" value="1"/>
</dbReference>
<dbReference type="SMART" id="SM00248">
    <property type="entry name" value="ANK"/>
    <property type="match status" value="4"/>
</dbReference>
<dbReference type="InterPro" id="IPR036770">
    <property type="entry name" value="Ankyrin_rpt-contain_sf"/>
</dbReference>
<dbReference type="VEuPathDB" id="TrichDB:TRFO_26007"/>
<dbReference type="InterPro" id="IPR002110">
    <property type="entry name" value="Ankyrin_rpt"/>
</dbReference>
<organism evidence="3 4">
    <name type="scientific">Tritrichomonas foetus</name>
    <dbReference type="NCBI Taxonomy" id="1144522"/>
    <lineage>
        <taxon>Eukaryota</taxon>
        <taxon>Metamonada</taxon>
        <taxon>Parabasalia</taxon>
        <taxon>Tritrichomonadida</taxon>
        <taxon>Tritrichomonadidae</taxon>
        <taxon>Tritrichomonas</taxon>
    </lineage>
</organism>
<gene>
    <name evidence="3" type="ORF">TRFO_26007</name>
</gene>
<keyword evidence="1" id="KW-0677">Repeat</keyword>
<evidence type="ECO:0000313" key="4">
    <source>
        <dbReference type="Proteomes" id="UP000179807"/>
    </source>
</evidence>
<evidence type="ECO:0000256" key="2">
    <source>
        <dbReference type="ARBA" id="ARBA00023043"/>
    </source>
</evidence>
<dbReference type="Pfam" id="PF12796">
    <property type="entry name" value="Ank_2"/>
    <property type="match status" value="1"/>
</dbReference>
<name>A0A1J4K3X4_9EUKA</name>
<keyword evidence="4" id="KW-1185">Reference proteome</keyword>
<evidence type="ECO:0000256" key="1">
    <source>
        <dbReference type="ARBA" id="ARBA00022737"/>
    </source>
</evidence>
<proteinExistence type="predicted"/>
<dbReference type="Proteomes" id="UP000179807">
    <property type="component" value="Unassembled WGS sequence"/>
</dbReference>